<dbReference type="EnsemblMetazoa" id="AALB001448-RA">
    <property type="protein sequence ID" value="AALB001448-PA"/>
    <property type="gene ID" value="AALB001448"/>
</dbReference>
<dbReference type="Proteomes" id="UP000069272">
    <property type="component" value="Chromosome 2L"/>
</dbReference>
<dbReference type="InterPro" id="IPR022700">
    <property type="entry name" value="CLIP"/>
</dbReference>
<evidence type="ECO:0000313" key="4">
    <source>
        <dbReference type="EnsemblMetazoa" id="AALB001448-PA"/>
    </source>
</evidence>
<dbReference type="SMART" id="SM00020">
    <property type="entry name" value="Tryp_SPc"/>
    <property type="match status" value="1"/>
</dbReference>
<dbReference type="PANTHER" id="PTHR24260">
    <property type="match status" value="1"/>
</dbReference>
<dbReference type="PROSITE" id="PS00135">
    <property type="entry name" value="TRYPSIN_SER"/>
    <property type="match status" value="1"/>
</dbReference>
<dbReference type="InterPro" id="IPR009003">
    <property type="entry name" value="Peptidase_S1_PA"/>
</dbReference>
<dbReference type="Pfam" id="PF00089">
    <property type="entry name" value="Trypsin"/>
    <property type="match status" value="2"/>
</dbReference>
<dbReference type="InterPro" id="IPR033116">
    <property type="entry name" value="TRYPSIN_SER"/>
</dbReference>
<dbReference type="AlphaFoldDB" id="A0A182F4Q7"/>
<evidence type="ECO:0000256" key="3">
    <source>
        <dbReference type="ARBA" id="ARBA00024195"/>
    </source>
</evidence>
<dbReference type="PANTHER" id="PTHR24260:SF147">
    <property type="entry name" value="EG:BACR7A4.3 PROTEIN-RELATED"/>
    <property type="match status" value="1"/>
</dbReference>
<dbReference type="InterPro" id="IPR018114">
    <property type="entry name" value="TRYPSIN_HIS"/>
</dbReference>
<dbReference type="InterPro" id="IPR051333">
    <property type="entry name" value="CLIP_Serine_Protease"/>
</dbReference>
<accession>A0A182F4Q7</accession>
<dbReference type="PROSITE" id="PS00134">
    <property type="entry name" value="TRYPSIN_HIS"/>
    <property type="match status" value="1"/>
</dbReference>
<keyword evidence="5" id="KW-1185">Reference proteome</keyword>
<dbReference type="InterPro" id="IPR001314">
    <property type="entry name" value="Peptidase_S1A"/>
</dbReference>
<reference evidence="4 5" key="1">
    <citation type="journal article" date="2017" name="G3 (Bethesda)">
        <title>The Physical Genome Mapping of Anopheles albimanus Corrected Scaffold Misassemblies and Identified Interarm Rearrangements in Genus Anopheles.</title>
        <authorList>
            <person name="Artemov G.N."/>
            <person name="Peery A.N."/>
            <person name="Jiang X."/>
            <person name="Tu Z."/>
            <person name="Stegniy V.N."/>
            <person name="Sharakhova M.V."/>
            <person name="Sharakhov I.V."/>
        </authorList>
    </citation>
    <scope>NUCLEOTIDE SEQUENCE [LARGE SCALE GENOMIC DNA]</scope>
    <source>
        <strain evidence="4 5">ALBI9_A</strain>
    </source>
</reference>
<evidence type="ECO:0000256" key="2">
    <source>
        <dbReference type="ARBA" id="ARBA00023157"/>
    </source>
</evidence>
<keyword evidence="1" id="KW-0732">Signal</keyword>
<name>A0A182F4Q7_ANOAL</name>
<evidence type="ECO:0000313" key="5">
    <source>
        <dbReference type="Proteomes" id="UP000069272"/>
    </source>
</evidence>
<dbReference type="GO" id="GO:0006508">
    <property type="term" value="P:proteolysis"/>
    <property type="evidence" value="ECO:0007669"/>
    <property type="project" value="InterPro"/>
</dbReference>
<comment type="similarity">
    <text evidence="3">Belongs to the peptidase S1 family. CLIP subfamily.</text>
</comment>
<reference evidence="4" key="2">
    <citation type="submission" date="2022-08" db="UniProtKB">
        <authorList>
            <consortium name="EnsemblMetazoa"/>
        </authorList>
    </citation>
    <scope>IDENTIFICATION</scope>
    <source>
        <strain evidence="4">STECLA/ALBI9_A</strain>
    </source>
</reference>
<dbReference type="PROSITE" id="PS50240">
    <property type="entry name" value="TRYPSIN_DOM"/>
    <property type="match status" value="2"/>
</dbReference>
<dbReference type="CDD" id="cd00190">
    <property type="entry name" value="Tryp_SPc"/>
    <property type="match status" value="1"/>
</dbReference>
<dbReference type="VEuPathDB" id="VectorBase:AALB001448"/>
<dbReference type="SUPFAM" id="SSF50494">
    <property type="entry name" value="Trypsin-like serine proteases"/>
    <property type="match status" value="3"/>
</dbReference>
<dbReference type="GO" id="GO:0004252">
    <property type="term" value="F:serine-type endopeptidase activity"/>
    <property type="evidence" value="ECO:0007669"/>
    <property type="project" value="InterPro"/>
</dbReference>
<dbReference type="PROSITE" id="PS51888">
    <property type="entry name" value="CLIP"/>
    <property type="match status" value="1"/>
</dbReference>
<dbReference type="VEuPathDB" id="VectorBase:AALB20_032697"/>
<dbReference type="InterPro" id="IPR043504">
    <property type="entry name" value="Peptidase_S1_PA_chymotrypsin"/>
</dbReference>
<sequence>MKLLLPALLFTVVAYSGGHRLFTETIPEDYYLRRDLGDCSDRFHKRKIFNSQCLIFGGELVNVTEFPHMAVLGWTGEEPNEPIRWMCGGSLITERFVLTAAHCASDVNSEAPSDDDEYAQQFEIVRIIRHPDHRYSRKYFDLALVELNDTVRLTEGVCPGCLWTKHQQPDNDYETAGFGATSFGGSTIPNLLKARLHVTDRNECEKRFHNTRGLADGITKDQLCASNAQSDTCQGDSGGPLQVTLSSFFYQHPFIVGVTSFGRGCGTGSSGVYQLVADHIPWIESVVNETMDPLHCTRKYSHFRRWKNLIPECSIRDAYVSRVRILWPDGVTGSSDTCSGTLIDYNTVVTSARCVRAGGNIGPTEVELKDGNEIERTKIVEIQIHPGFQESSYLNDIALLRLEKYLQPDVQIAPSCIVLPETSEICAQGHTPDPIACWDKFAQKTKSKLLARECNREAYSNMTVKLVWSNPTSARSCVGMLIKLNTVISSISCMAEHGTEPPTQIELPTGERVRISKILRHAGYKANDRSRDTALLLLERDLIDHNALVPFCIRQQLGNDMPYVSVHAPYDESRTFSKGDNVYFRLLKRCNGAVSNNLTSLFDESLPNGTRYTCWDVNGQVAPGVAISEHGAGVLDSTHRFIYGVTTYSTDYGSVEPIVTTNLPSYIDWITRFVLYRPPIEAALVFRGDGVDEFELGSECTTHNGTQGNCMPEYRCKVEVAAHRGNARQIKICGFEDTISYICCRPEHQEFPLIRPIKPVVLERQLPRL</sequence>
<protein>
    <submittedName>
        <fullName evidence="4">Uncharacterized protein</fullName>
    </submittedName>
</protein>
<dbReference type="STRING" id="7167.A0A182F4Q7"/>
<dbReference type="Gene3D" id="2.40.10.10">
    <property type="entry name" value="Trypsin-like serine proteases"/>
    <property type="match status" value="3"/>
</dbReference>
<dbReference type="InterPro" id="IPR001254">
    <property type="entry name" value="Trypsin_dom"/>
</dbReference>
<keyword evidence="2" id="KW-1015">Disulfide bond</keyword>
<dbReference type="PRINTS" id="PR00722">
    <property type="entry name" value="CHYMOTRYPSIN"/>
</dbReference>
<proteinExistence type="inferred from homology"/>
<organism evidence="4 5">
    <name type="scientific">Anopheles albimanus</name>
    <name type="common">New world malaria mosquito</name>
    <dbReference type="NCBI Taxonomy" id="7167"/>
    <lineage>
        <taxon>Eukaryota</taxon>
        <taxon>Metazoa</taxon>
        <taxon>Ecdysozoa</taxon>
        <taxon>Arthropoda</taxon>
        <taxon>Hexapoda</taxon>
        <taxon>Insecta</taxon>
        <taxon>Pterygota</taxon>
        <taxon>Neoptera</taxon>
        <taxon>Endopterygota</taxon>
        <taxon>Diptera</taxon>
        <taxon>Nematocera</taxon>
        <taxon>Culicoidea</taxon>
        <taxon>Culicidae</taxon>
        <taxon>Anophelinae</taxon>
        <taxon>Anopheles</taxon>
    </lineage>
</organism>
<evidence type="ECO:0000256" key="1">
    <source>
        <dbReference type="ARBA" id="ARBA00022729"/>
    </source>
</evidence>